<dbReference type="AlphaFoldDB" id="A0A5B7HJ47"/>
<reference evidence="2 3" key="1">
    <citation type="submission" date="2019-05" db="EMBL/GenBank/DDBJ databases">
        <title>Another draft genome of Portunus trituberculatus and its Hox gene families provides insights of decapod evolution.</title>
        <authorList>
            <person name="Jeong J.-H."/>
            <person name="Song I."/>
            <person name="Kim S."/>
            <person name="Choi T."/>
            <person name="Kim D."/>
            <person name="Ryu S."/>
            <person name="Kim W."/>
        </authorList>
    </citation>
    <scope>NUCLEOTIDE SEQUENCE [LARGE SCALE GENOMIC DNA]</scope>
    <source>
        <tissue evidence="2">Muscle</tissue>
    </source>
</reference>
<protein>
    <submittedName>
        <fullName evidence="2">Uncharacterized protein</fullName>
    </submittedName>
</protein>
<proteinExistence type="predicted"/>
<name>A0A5B7HJ47_PORTR</name>
<feature type="compositionally biased region" description="Basic residues" evidence="1">
    <location>
        <begin position="1"/>
        <end position="15"/>
    </location>
</feature>
<accession>A0A5B7HJ47</accession>
<sequence length="101" mass="11025">MLIRTRRPYAKRARRGMAASGRSLTRSQRHPGSRRLPDPHFASEKRIVQSAAVRRATAASPMTAPALLGIPGAGRRVQWPGRGLYCVGTSDTRQPGRAPQP</sequence>
<evidence type="ECO:0000256" key="1">
    <source>
        <dbReference type="SAM" id="MobiDB-lite"/>
    </source>
</evidence>
<dbReference type="Proteomes" id="UP000324222">
    <property type="component" value="Unassembled WGS sequence"/>
</dbReference>
<feature type="region of interest" description="Disordered" evidence="1">
    <location>
        <begin position="1"/>
        <end position="41"/>
    </location>
</feature>
<comment type="caution">
    <text evidence="2">The sequence shown here is derived from an EMBL/GenBank/DDBJ whole genome shotgun (WGS) entry which is preliminary data.</text>
</comment>
<gene>
    <name evidence="2" type="ORF">E2C01_065544</name>
</gene>
<evidence type="ECO:0000313" key="2">
    <source>
        <dbReference type="EMBL" id="MPC71272.1"/>
    </source>
</evidence>
<dbReference type="EMBL" id="VSRR010032608">
    <property type="protein sequence ID" value="MPC71272.1"/>
    <property type="molecule type" value="Genomic_DNA"/>
</dbReference>
<keyword evidence="3" id="KW-1185">Reference proteome</keyword>
<evidence type="ECO:0000313" key="3">
    <source>
        <dbReference type="Proteomes" id="UP000324222"/>
    </source>
</evidence>
<organism evidence="2 3">
    <name type="scientific">Portunus trituberculatus</name>
    <name type="common">Swimming crab</name>
    <name type="synonym">Neptunus trituberculatus</name>
    <dbReference type="NCBI Taxonomy" id="210409"/>
    <lineage>
        <taxon>Eukaryota</taxon>
        <taxon>Metazoa</taxon>
        <taxon>Ecdysozoa</taxon>
        <taxon>Arthropoda</taxon>
        <taxon>Crustacea</taxon>
        <taxon>Multicrustacea</taxon>
        <taxon>Malacostraca</taxon>
        <taxon>Eumalacostraca</taxon>
        <taxon>Eucarida</taxon>
        <taxon>Decapoda</taxon>
        <taxon>Pleocyemata</taxon>
        <taxon>Brachyura</taxon>
        <taxon>Eubrachyura</taxon>
        <taxon>Portunoidea</taxon>
        <taxon>Portunidae</taxon>
        <taxon>Portuninae</taxon>
        <taxon>Portunus</taxon>
    </lineage>
</organism>